<dbReference type="KEGG" id="alj:G8D99_12810"/>
<keyword evidence="2" id="KW-1185">Reference proteome</keyword>
<sequence length="76" mass="8659">MLSAQVVAHTFMIREGSNLYDAKIEIKHCTVDKCSGFGKMSLYQKNTQKRVDAFESEDLNFYLDKNAKPTVNVARL</sequence>
<evidence type="ECO:0000313" key="1">
    <source>
        <dbReference type="EMBL" id="QIO09800.1"/>
    </source>
</evidence>
<name>A0A6G8S6Q8_9GAMM</name>
<dbReference type="RefSeq" id="WP_166326533.1">
    <property type="nucleotide sequence ID" value="NZ_CP049916.1"/>
</dbReference>
<organism evidence="1 2">
    <name type="scientific">Acinetobacter lanii</name>
    <dbReference type="NCBI Taxonomy" id="2715163"/>
    <lineage>
        <taxon>Bacteria</taxon>
        <taxon>Pseudomonadati</taxon>
        <taxon>Pseudomonadota</taxon>
        <taxon>Gammaproteobacteria</taxon>
        <taxon>Moraxellales</taxon>
        <taxon>Moraxellaceae</taxon>
        <taxon>Acinetobacter</taxon>
    </lineage>
</organism>
<protein>
    <submittedName>
        <fullName evidence="1">Uncharacterized protein</fullName>
    </submittedName>
</protein>
<reference evidence="1 2" key="1">
    <citation type="submission" date="2020-03" db="EMBL/GenBank/DDBJ databases">
        <authorList>
            <person name="Zhu W."/>
        </authorList>
    </citation>
    <scope>NUCLEOTIDE SEQUENCE [LARGE SCALE GENOMIC DNA]</scope>
    <source>
        <strain evidence="1 2">185</strain>
    </source>
</reference>
<dbReference type="Proteomes" id="UP000501939">
    <property type="component" value="Chromosome"/>
</dbReference>
<proteinExistence type="predicted"/>
<dbReference type="AlphaFoldDB" id="A0A6G8S6Q8"/>
<evidence type="ECO:0000313" key="2">
    <source>
        <dbReference type="Proteomes" id="UP000501939"/>
    </source>
</evidence>
<gene>
    <name evidence="1" type="ORF">G8D99_12810</name>
</gene>
<accession>A0A6G8S6Q8</accession>
<dbReference type="EMBL" id="CP049916">
    <property type="protein sequence ID" value="QIO09800.1"/>
    <property type="molecule type" value="Genomic_DNA"/>
</dbReference>